<evidence type="ECO:0000256" key="11">
    <source>
        <dbReference type="SAM" id="MobiDB-lite"/>
    </source>
</evidence>
<sequence length="645" mass="67125">MADYENNEEEEEETFGTEVQERAMFLLDLTTADLLEQTGAATFETRLEAAMKIVLAFIKGRLVGGGKDVVGVAFCGDGSGSTDGCCALALGAPTASGARPLQDAIAAGVFADAGKVKAWLAAADAHAVKSEEGSLRNGFHACQRAFDGHGARDASSSIIYVFSAAAEPYASPAERDVCLTFAQDAADVALEVHVAHFGLDDELDAFWGPLLKANAPPDRRGAPADWLRNAYPAAGAESVESRAQTRTSATRGRLAEKLALALPGGDGAAAIRVARRTLARAPGALAQKKVDANTGELVTTTSQDFDATTASILDASAIRTYVPLGPLADAAEADVKRANRCYVDRAQLKECDDASDVLGFGDGEVALLGFAARGDVFPGGAELVKTTHASLLAPDDDLGPGSSQVLSALIEAMREERVVGLARYVKRKHAACPRLVVLAPDDRGLLFHELPFGDERRDTRGAPASLKRPREDEGDDAAETAAALDAALGALVAALSGRARDGGPADPARVFNPARRNHFAFLESVAFGLDSEGPDSVVQRAWRDGDAQRPASDDALDGRVAAVEAALPAGGVAARAAKKPKPAAAARVPKELLVDPLDRDALKANFTAPALKATAEDLGLAKSGTKDAIINRIAQFLADGGQVPP</sequence>
<proteinExistence type="predicted"/>
<dbReference type="AlphaFoldDB" id="F0YRF2"/>
<keyword evidence="8" id="KW-0233">DNA recombination</keyword>
<evidence type="ECO:0000256" key="3">
    <source>
        <dbReference type="ARBA" id="ARBA00022763"/>
    </source>
</evidence>
<keyword evidence="9" id="KW-0234">DNA repair</keyword>
<dbReference type="GO" id="GO:0042162">
    <property type="term" value="F:telomeric DNA binding"/>
    <property type="evidence" value="ECO:0007669"/>
    <property type="project" value="TreeGrafter"/>
</dbReference>
<dbReference type="InParanoid" id="F0YRF2"/>
<dbReference type="Gene3D" id="3.40.50.410">
    <property type="entry name" value="von Willebrand factor, type A domain"/>
    <property type="match status" value="1"/>
</dbReference>
<dbReference type="Gene3D" id="2.40.290.10">
    <property type="match status" value="1"/>
</dbReference>
<feature type="domain" description="SAP" evidence="12">
    <location>
        <begin position="603"/>
        <end position="637"/>
    </location>
</feature>
<dbReference type="InterPro" id="IPR036465">
    <property type="entry name" value="vWFA_dom_sf"/>
</dbReference>
<dbReference type="PROSITE" id="PS50800">
    <property type="entry name" value="SAP"/>
    <property type="match status" value="1"/>
</dbReference>
<keyword evidence="6" id="KW-0067">ATP-binding</keyword>
<dbReference type="GO" id="GO:0006303">
    <property type="term" value="P:double-strand break repair via nonhomologous end joining"/>
    <property type="evidence" value="ECO:0007669"/>
    <property type="project" value="InterPro"/>
</dbReference>
<keyword evidence="14" id="KW-1185">Reference proteome</keyword>
<evidence type="ECO:0000256" key="2">
    <source>
        <dbReference type="ARBA" id="ARBA00022741"/>
    </source>
</evidence>
<dbReference type="SUPFAM" id="SSF100939">
    <property type="entry name" value="SPOC domain-like"/>
    <property type="match status" value="1"/>
</dbReference>
<reference evidence="13 14" key="1">
    <citation type="journal article" date="2011" name="Proc. Natl. Acad. Sci. U.S.A.">
        <title>Niche of harmful alga Aureococcus anophagefferens revealed through ecogenomics.</title>
        <authorList>
            <person name="Gobler C.J."/>
            <person name="Berry D.L."/>
            <person name="Dyhrman S.T."/>
            <person name="Wilhelm S.W."/>
            <person name="Salamov A."/>
            <person name="Lobanov A.V."/>
            <person name="Zhang Y."/>
            <person name="Collier J.L."/>
            <person name="Wurch L.L."/>
            <person name="Kustka A.B."/>
            <person name="Dill B.D."/>
            <person name="Shah M."/>
            <person name="VerBerkmoes N.C."/>
            <person name="Kuo A."/>
            <person name="Terry A."/>
            <person name="Pangilinan J."/>
            <person name="Lindquist E.A."/>
            <person name="Lucas S."/>
            <person name="Paulsen I.T."/>
            <person name="Hattenrath-Lehmann T.K."/>
            <person name="Talmage S.C."/>
            <person name="Walker E.A."/>
            <person name="Koch F."/>
            <person name="Burson A.M."/>
            <person name="Marcoval M.A."/>
            <person name="Tang Y.Z."/>
            <person name="Lecleir G.R."/>
            <person name="Coyne K.J."/>
            <person name="Berg G.M."/>
            <person name="Bertrand E.M."/>
            <person name="Saito M.A."/>
            <person name="Gladyshev V.N."/>
            <person name="Grigoriev I.V."/>
        </authorList>
    </citation>
    <scope>NUCLEOTIDE SEQUENCE [LARGE SCALE GENOMIC DNA]</scope>
    <source>
        <strain evidence="14">CCMP 1984</strain>
    </source>
</reference>
<comment type="subcellular location">
    <subcellularLocation>
        <location evidence="1">Nucleus</location>
    </subcellularLocation>
</comment>
<evidence type="ECO:0000256" key="10">
    <source>
        <dbReference type="ARBA" id="ARBA00023242"/>
    </source>
</evidence>
<keyword evidence="10" id="KW-0539">Nucleus</keyword>
<evidence type="ECO:0000256" key="4">
    <source>
        <dbReference type="ARBA" id="ARBA00022801"/>
    </source>
</evidence>
<evidence type="ECO:0000313" key="14">
    <source>
        <dbReference type="Proteomes" id="UP000002729"/>
    </source>
</evidence>
<keyword evidence="2" id="KW-0547">Nucleotide-binding</keyword>
<keyword evidence="5" id="KW-0347">Helicase</keyword>
<evidence type="ECO:0000256" key="7">
    <source>
        <dbReference type="ARBA" id="ARBA00023125"/>
    </source>
</evidence>
<dbReference type="InterPro" id="IPR006164">
    <property type="entry name" value="DNA_bd_Ku70/Ku80"/>
</dbReference>
<dbReference type="GO" id="GO:0005524">
    <property type="term" value="F:ATP binding"/>
    <property type="evidence" value="ECO:0007669"/>
    <property type="project" value="UniProtKB-KW"/>
</dbReference>
<evidence type="ECO:0000256" key="8">
    <source>
        <dbReference type="ARBA" id="ARBA00023172"/>
    </source>
</evidence>
<dbReference type="SMART" id="SM00559">
    <property type="entry name" value="Ku78"/>
    <property type="match status" value="1"/>
</dbReference>
<dbReference type="InterPro" id="IPR003034">
    <property type="entry name" value="SAP_dom"/>
</dbReference>
<dbReference type="PANTHER" id="PTHR12604">
    <property type="entry name" value="KU AUTOANTIGEN DNA HELICASE"/>
    <property type="match status" value="1"/>
</dbReference>
<dbReference type="KEGG" id="aaf:AURANDRAFT_69001"/>
<feature type="region of interest" description="Disordered" evidence="11">
    <location>
        <begin position="456"/>
        <end position="477"/>
    </location>
</feature>
<dbReference type="GO" id="GO:0016787">
    <property type="term" value="F:hydrolase activity"/>
    <property type="evidence" value="ECO:0007669"/>
    <property type="project" value="UniProtKB-KW"/>
</dbReference>
<dbReference type="GO" id="GO:0043564">
    <property type="term" value="C:Ku70:Ku80 complex"/>
    <property type="evidence" value="ECO:0007669"/>
    <property type="project" value="TreeGrafter"/>
</dbReference>
<dbReference type="GO" id="GO:0006310">
    <property type="term" value="P:DNA recombination"/>
    <property type="evidence" value="ECO:0007669"/>
    <property type="project" value="UniProtKB-KW"/>
</dbReference>
<evidence type="ECO:0000256" key="5">
    <source>
        <dbReference type="ARBA" id="ARBA00022806"/>
    </source>
</evidence>
<dbReference type="OrthoDB" id="10688013at2759"/>
<dbReference type="GO" id="GO:0004386">
    <property type="term" value="F:helicase activity"/>
    <property type="evidence" value="ECO:0007669"/>
    <property type="project" value="UniProtKB-KW"/>
</dbReference>
<evidence type="ECO:0000256" key="9">
    <source>
        <dbReference type="ARBA" id="ARBA00023204"/>
    </source>
</evidence>
<dbReference type="RefSeq" id="XP_009042995.1">
    <property type="nucleotide sequence ID" value="XM_009044747.1"/>
</dbReference>
<evidence type="ECO:0000259" key="12">
    <source>
        <dbReference type="PROSITE" id="PS50800"/>
    </source>
</evidence>
<name>F0YRF2_AURAN</name>
<dbReference type="PANTHER" id="PTHR12604:SF2">
    <property type="entry name" value="X-RAY REPAIR CROSS-COMPLEMENTING PROTEIN 6"/>
    <property type="match status" value="1"/>
</dbReference>
<dbReference type="GeneID" id="20227173"/>
<dbReference type="EMBL" id="GL833628">
    <property type="protein sequence ID" value="EGB02307.1"/>
    <property type="molecule type" value="Genomic_DNA"/>
</dbReference>
<gene>
    <name evidence="13" type="ORF">AURANDRAFT_69001</name>
</gene>
<evidence type="ECO:0000256" key="6">
    <source>
        <dbReference type="ARBA" id="ARBA00022840"/>
    </source>
</evidence>
<keyword evidence="7" id="KW-0238">DNA-binding</keyword>
<dbReference type="InterPro" id="IPR016194">
    <property type="entry name" value="SPOC-like_C_dom_sf"/>
</dbReference>
<accession>F0YRF2</accession>
<evidence type="ECO:0000313" key="13">
    <source>
        <dbReference type="EMBL" id="EGB02307.1"/>
    </source>
</evidence>
<keyword evidence="4" id="KW-0378">Hydrolase</keyword>
<organism evidence="14">
    <name type="scientific">Aureococcus anophagefferens</name>
    <name type="common">Harmful bloom alga</name>
    <dbReference type="NCBI Taxonomy" id="44056"/>
    <lineage>
        <taxon>Eukaryota</taxon>
        <taxon>Sar</taxon>
        <taxon>Stramenopiles</taxon>
        <taxon>Ochrophyta</taxon>
        <taxon>Pelagophyceae</taxon>
        <taxon>Pelagomonadales</taxon>
        <taxon>Pelagomonadaceae</taxon>
        <taxon>Aureococcus</taxon>
    </lineage>
</organism>
<dbReference type="Proteomes" id="UP000002729">
    <property type="component" value="Unassembled WGS sequence"/>
</dbReference>
<evidence type="ECO:0000256" key="1">
    <source>
        <dbReference type="ARBA" id="ARBA00004123"/>
    </source>
</evidence>
<dbReference type="SUPFAM" id="SSF53300">
    <property type="entry name" value="vWA-like"/>
    <property type="match status" value="1"/>
</dbReference>
<protein>
    <recommendedName>
        <fullName evidence="12">SAP domain-containing protein</fullName>
    </recommendedName>
</protein>
<dbReference type="GO" id="GO:0000723">
    <property type="term" value="P:telomere maintenance"/>
    <property type="evidence" value="ECO:0007669"/>
    <property type="project" value="TreeGrafter"/>
</dbReference>
<dbReference type="Pfam" id="PF02735">
    <property type="entry name" value="Ku"/>
    <property type="match status" value="1"/>
</dbReference>
<keyword evidence="3" id="KW-0227">DNA damage</keyword>
<dbReference type="GO" id="GO:0003690">
    <property type="term" value="F:double-stranded DNA binding"/>
    <property type="evidence" value="ECO:0007669"/>
    <property type="project" value="TreeGrafter"/>
</dbReference>